<sequence length="126" mass="14402">MTKISVPQHAASLWRQVLQGPVSVPQWEINHRAGDVRTLLDMGLIVAKAEAYPQFTVELLDQRLRLNEQQIKTLIALSFCGMCREDFLAWARIERIDNPLTIIKSLTDLDVVEVTTRNGLMTFLLR</sequence>
<dbReference type="Proteomes" id="UP000034794">
    <property type="component" value="Unassembled WGS sequence"/>
</dbReference>
<evidence type="ECO:0000313" key="1">
    <source>
        <dbReference type="EMBL" id="KKU33396.1"/>
    </source>
</evidence>
<proteinExistence type="predicted"/>
<reference evidence="1 2" key="1">
    <citation type="journal article" date="2015" name="Nature">
        <title>rRNA introns, odd ribosomes, and small enigmatic genomes across a large radiation of phyla.</title>
        <authorList>
            <person name="Brown C.T."/>
            <person name="Hug L.A."/>
            <person name="Thomas B.C."/>
            <person name="Sharon I."/>
            <person name="Castelle C.J."/>
            <person name="Singh A."/>
            <person name="Wilkins M.J."/>
            <person name="Williams K.H."/>
            <person name="Banfield J.F."/>
        </authorList>
    </citation>
    <scope>NUCLEOTIDE SEQUENCE [LARGE SCALE GENOMIC DNA]</scope>
</reference>
<protein>
    <submittedName>
        <fullName evidence="1">Uncharacterized protein</fullName>
    </submittedName>
</protein>
<name>A0A0G1PKY7_9BACT</name>
<gene>
    <name evidence="1" type="ORF">UX47_C0004G0041</name>
</gene>
<dbReference type="EMBL" id="LCMI01000004">
    <property type="protein sequence ID" value="KKU33396.1"/>
    <property type="molecule type" value="Genomic_DNA"/>
</dbReference>
<accession>A0A0G1PKY7</accession>
<comment type="caution">
    <text evidence="1">The sequence shown here is derived from an EMBL/GenBank/DDBJ whole genome shotgun (WGS) entry which is preliminary data.</text>
</comment>
<evidence type="ECO:0000313" key="2">
    <source>
        <dbReference type="Proteomes" id="UP000034794"/>
    </source>
</evidence>
<organism evidence="1 2">
    <name type="scientific">Candidatus Collierbacteria bacterium GW2011_GWA2_46_26</name>
    <dbReference type="NCBI Taxonomy" id="1618381"/>
    <lineage>
        <taxon>Bacteria</taxon>
        <taxon>Candidatus Collieribacteriota</taxon>
    </lineage>
</organism>
<dbReference type="AlphaFoldDB" id="A0A0G1PKY7"/>